<name>A0A1G2N845_9BACT</name>
<comment type="caution">
    <text evidence="4">The sequence shown here is derived from an EMBL/GenBank/DDBJ whole genome shotgun (WGS) entry which is preliminary data.</text>
</comment>
<keyword evidence="1" id="KW-0808">Transferase</keyword>
<dbReference type="PANTHER" id="PTHR10584">
    <property type="entry name" value="SUGAR KINASE"/>
    <property type="match status" value="1"/>
</dbReference>
<dbReference type="Proteomes" id="UP000176221">
    <property type="component" value="Unassembled WGS sequence"/>
</dbReference>
<sequence length="331" mass="36610">MNKLDILAIGDITTDAFIRIKDARVSCDINNENCQICMKFADKIPYESVDIINAVGNSPNAAVSVTRLGANASLVSNVGDDQNGKECLGVLTENGVSADYVKIHEGKKTNYHYVLWYEAERTILVKHEEFPYALPPKIPEPAWVYLSSLGESALSFHDEIETYLMEHPRVLLAFQPGTFQLKIGKERLAGIYKRTHVFVCNVEEARKILSLPNADIKTLLREMHSVGPTLVAITDGPKGAYASDGTHAWFMPIYPDPAPPLERTGCGDAFASTFVTALQMGKSFEDALMWAPINPMNVVQHVGAQRGLLTKEQLLELLSKAPANYKPSRIY</sequence>
<evidence type="ECO:0000259" key="3">
    <source>
        <dbReference type="Pfam" id="PF00294"/>
    </source>
</evidence>
<dbReference type="EMBL" id="MHRX01000049">
    <property type="protein sequence ID" value="OHA32284.1"/>
    <property type="molecule type" value="Genomic_DNA"/>
</dbReference>
<dbReference type="InterPro" id="IPR029056">
    <property type="entry name" value="Ribokinase-like"/>
</dbReference>
<protein>
    <recommendedName>
        <fullName evidence="3">Carbohydrate kinase PfkB domain-containing protein</fullName>
    </recommendedName>
</protein>
<reference evidence="4 5" key="1">
    <citation type="journal article" date="2016" name="Nat. Commun.">
        <title>Thousands of microbial genomes shed light on interconnected biogeochemical processes in an aquifer system.</title>
        <authorList>
            <person name="Anantharaman K."/>
            <person name="Brown C.T."/>
            <person name="Hug L.A."/>
            <person name="Sharon I."/>
            <person name="Castelle C.J."/>
            <person name="Probst A.J."/>
            <person name="Thomas B.C."/>
            <person name="Singh A."/>
            <person name="Wilkins M.J."/>
            <person name="Karaoz U."/>
            <person name="Brodie E.L."/>
            <person name="Williams K.H."/>
            <person name="Hubbard S.S."/>
            <person name="Banfield J.F."/>
        </authorList>
    </citation>
    <scope>NUCLEOTIDE SEQUENCE [LARGE SCALE GENOMIC DNA]</scope>
</reference>
<proteinExistence type="predicted"/>
<dbReference type="Gene3D" id="3.40.1190.20">
    <property type="match status" value="1"/>
</dbReference>
<dbReference type="Pfam" id="PF00294">
    <property type="entry name" value="PfkB"/>
    <property type="match status" value="1"/>
</dbReference>
<dbReference type="STRING" id="1802319.A2928_03830"/>
<dbReference type="SUPFAM" id="SSF53613">
    <property type="entry name" value="Ribokinase-like"/>
    <property type="match status" value="1"/>
</dbReference>
<evidence type="ECO:0000256" key="1">
    <source>
        <dbReference type="ARBA" id="ARBA00022679"/>
    </source>
</evidence>
<gene>
    <name evidence="4" type="ORF">A2928_03830</name>
</gene>
<evidence type="ECO:0000313" key="5">
    <source>
        <dbReference type="Proteomes" id="UP000176221"/>
    </source>
</evidence>
<accession>A0A1G2N845</accession>
<evidence type="ECO:0000256" key="2">
    <source>
        <dbReference type="ARBA" id="ARBA00022777"/>
    </source>
</evidence>
<dbReference type="InterPro" id="IPR011611">
    <property type="entry name" value="PfkB_dom"/>
</dbReference>
<evidence type="ECO:0000313" key="4">
    <source>
        <dbReference type="EMBL" id="OHA32284.1"/>
    </source>
</evidence>
<organism evidence="4 5">
    <name type="scientific">Candidatus Taylorbacteria bacterium RIFCSPLOWO2_01_FULL_45_15b</name>
    <dbReference type="NCBI Taxonomy" id="1802319"/>
    <lineage>
        <taxon>Bacteria</taxon>
        <taxon>Candidatus Tayloriibacteriota</taxon>
    </lineage>
</organism>
<dbReference type="GO" id="GO:0016301">
    <property type="term" value="F:kinase activity"/>
    <property type="evidence" value="ECO:0007669"/>
    <property type="project" value="UniProtKB-KW"/>
</dbReference>
<dbReference type="PANTHER" id="PTHR10584:SF166">
    <property type="entry name" value="RIBOKINASE"/>
    <property type="match status" value="1"/>
</dbReference>
<keyword evidence="2" id="KW-0418">Kinase</keyword>
<dbReference type="AlphaFoldDB" id="A0A1G2N845"/>
<dbReference type="GO" id="GO:0005829">
    <property type="term" value="C:cytosol"/>
    <property type="evidence" value="ECO:0007669"/>
    <property type="project" value="TreeGrafter"/>
</dbReference>
<feature type="domain" description="Carbohydrate kinase PfkB" evidence="3">
    <location>
        <begin position="56"/>
        <end position="307"/>
    </location>
</feature>